<sequence length="310" mass="36392">MAQNKPPIGAEITANVGRILDEAKVPYTLMGRQAMFFYADPTVYGDLTFVVRDDCLDDAKHALEAAYDDAPNRNGEKLYSLCTDPDCMDLMEDRSLHDDWDPLVIYLVLQSDHLWWLPPLTMDMPDKNHSYLTLSTDPALPRRHEDEVQDEWSWKREWVGPCGPWFGLYPVRILKPGRFIESLCWLWMRDADMRNLTLWTLWESMLLCMKRRWNKLEGTAGRSVSLWHMERDFRRGFTWLAGDFPDSVRRLSYFGGPHPYQVALLQLRNRLIEQGAFPMKLCAEEVPEYELTDEEKQRFPWFVQASGEFL</sequence>
<evidence type="ECO:0000313" key="1">
    <source>
        <dbReference type="EMBL" id="CEL04914.1"/>
    </source>
</evidence>
<reference evidence="2" key="1">
    <citation type="journal article" date="2016" name="Genome Announc.">
        <title>Draft genome sequences of fungus Aspergillus calidoustus.</title>
        <authorList>
            <person name="Horn F."/>
            <person name="Linde J."/>
            <person name="Mattern D.J."/>
            <person name="Walther G."/>
            <person name="Guthke R."/>
            <person name="Scherlach K."/>
            <person name="Martin K."/>
            <person name="Brakhage A.A."/>
            <person name="Petzke L."/>
            <person name="Valiante V."/>
        </authorList>
    </citation>
    <scope>NUCLEOTIDE SEQUENCE [LARGE SCALE GENOMIC DNA]</scope>
    <source>
        <strain evidence="2">SF006504</strain>
    </source>
</reference>
<dbReference type="EMBL" id="CDMC01000004">
    <property type="protein sequence ID" value="CEL04914.1"/>
    <property type="molecule type" value="Genomic_DNA"/>
</dbReference>
<proteinExistence type="predicted"/>
<organism evidence="1 2">
    <name type="scientific">Aspergillus calidoustus</name>
    <dbReference type="NCBI Taxonomy" id="454130"/>
    <lineage>
        <taxon>Eukaryota</taxon>
        <taxon>Fungi</taxon>
        <taxon>Dikarya</taxon>
        <taxon>Ascomycota</taxon>
        <taxon>Pezizomycotina</taxon>
        <taxon>Eurotiomycetes</taxon>
        <taxon>Eurotiomycetidae</taxon>
        <taxon>Eurotiales</taxon>
        <taxon>Aspergillaceae</taxon>
        <taxon>Aspergillus</taxon>
        <taxon>Aspergillus subgen. Nidulantes</taxon>
    </lineage>
</organism>
<dbReference type="AlphaFoldDB" id="A0A0U5FZ05"/>
<dbReference type="Proteomes" id="UP000054771">
    <property type="component" value="Unassembled WGS sequence"/>
</dbReference>
<name>A0A0U5FZ05_ASPCI</name>
<protein>
    <submittedName>
        <fullName evidence="1">Uncharacterized protein</fullName>
    </submittedName>
</protein>
<keyword evidence="2" id="KW-1185">Reference proteome</keyword>
<evidence type="ECO:0000313" key="2">
    <source>
        <dbReference type="Proteomes" id="UP000054771"/>
    </source>
</evidence>
<dbReference type="OrthoDB" id="4499271at2759"/>
<gene>
    <name evidence="1" type="ORF">ASPCAL06038</name>
</gene>
<accession>A0A0U5FZ05</accession>